<proteinExistence type="predicted"/>
<gene>
    <name evidence="1" type="ORF">EYF80_005885</name>
</gene>
<dbReference type="AlphaFoldDB" id="A0A4Z2J2E5"/>
<sequence>MANSNITAPTPTSTIATIEGFVASLSSSSLPSSPSPSVELLDVGGPSPEFSLSIGITVHTIMTIPRAMSPTPRAHRAYRSTRWRTRPPPHRCDTYKLNRSGSREFVKINVRPIYELLNLIGRKRGECDLEEALPFAAQWPRTPLFT</sequence>
<dbReference type="EMBL" id="SRLO01000030">
    <property type="protein sequence ID" value="TNN84014.1"/>
    <property type="molecule type" value="Genomic_DNA"/>
</dbReference>
<reference evidence="1 2" key="1">
    <citation type="submission" date="2019-03" db="EMBL/GenBank/DDBJ databases">
        <title>First draft genome of Liparis tanakae, snailfish: a comprehensive survey of snailfish specific genes.</title>
        <authorList>
            <person name="Kim W."/>
            <person name="Song I."/>
            <person name="Jeong J.-H."/>
            <person name="Kim D."/>
            <person name="Kim S."/>
            <person name="Ryu S."/>
            <person name="Song J.Y."/>
            <person name="Lee S.K."/>
        </authorList>
    </citation>
    <scope>NUCLEOTIDE SEQUENCE [LARGE SCALE GENOMIC DNA]</scope>
    <source>
        <tissue evidence="1">Muscle</tissue>
    </source>
</reference>
<keyword evidence="2" id="KW-1185">Reference proteome</keyword>
<comment type="caution">
    <text evidence="1">The sequence shown here is derived from an EMBL/GenBank/DDBJ whole genome shotgun (WGS) entry which is preliminary data.</text>
</comment>
<evidence type="ECO:0000313" key="1">
    <source>
        <dbReference type="EMBL" id="TNN84014.1"/>
    </source>
</evidence>
<dbReference type="Proteomes" id="UP000314294">
    <property type="component" value="Unassembled WGS sequence"/>
</dbReference>
<evidence type="ECO:0000313" key="2">
    <source>
        <dbReference type="Proteomes" id="UP000314294"/>
    </source>
</evidence>
<protein>
    <submittedName>
        <fullName evidence="1">Uncharacterized protein</fullName>
    </submittedName>
</protein>
<name>A0A4Z2J2E5_9TELE</name>
<accession>A0A4Z2J2E5</accession>
<organism evidence="1 2">
    <name type="scientific">Liparis tanakae</name>
    <name type="common">Tanaka's snailfish</name>
    <dbReference type="NCBI Taxonomy" id="230148"/>
    <lineage>
        <taxon>Eukaryota</taxon>
        <taxon>Metazoa</taxon>
        <taxon>Chordata</taxon>
        <taxon>Craniata</taxon>
        <taxon>Vertebrata</taxon>
        <taxon>Euteleostomi</taxon>
        <taxon>Actinopterygii</taxon>
        <taxon>Neopterygii</taxon>
        <taxon>Teleostei</taxon>
        <taxon>Neoteleostei</taxon>
        <taxon>Acanthomorphata</taxon>
        <taxon>Eupercaria</taxon>
        <taxon>Perciformes</taxon>
        <taxon>Cottioidei</taxon>
        <taxon>Cottales</taxon>
        <taxon>Liparidae</taxon>
        <taxon>Liparis</taxon>
    </lineage>
</organism>